<protein>
    <submittedName>
        <fullName evidence="2">Lipocalin-like domain-containing protein</fullName>
    </submittedName>
</protein>
<dbReference type="PROSITE" id="PS51257">
    <property type="entry name" value="PROKAR_LIPOPROTEIN"/>
    <property type="match status" value="1"/>
</dbReference>
<accession>A0A1H5S8E2</accession>
<dbReference type="RefSeq" id="WP_103915087.1">
    <property type="nucleotide sequence ID" value="NZ_FNUV01000001.1"/>
</dbReference>
<evidence type="ECO:0000313" key="3">
    <source>
        <dbReference type="Proteomes" id="UP000236735"/>
    </source>
</evidence>
<proteinExistence type="predicted"/>
<dbReference type="AlphaFoldDB" id="A0A1H5S8E2"/>
<gene>
    <name evidence="2" type="ORF">SAMN05216354_0564</name>
</gene>
<dbReference type="EMBL" id="FNUV01000001">
    <property type="protein sequence ID" value="SEF46879.1"/>
    <property type="molecule type" value="Genomic_DNA"/>
</dbReference>
<dbReference type="Proteomes" id="UP000236735">
    <property type="component" value="Unassembled WGS sequence"/>
</dbReference>
<reference evidence="2 3" key="1">
    <citation type="submission" date="2016-10" db="EMBL/GenBank/DDBJ databases">
        <authorList>
            <person name="de Groot N.N."/>
        </authorList>
    </citation>
    <scope>NUCLEOTIDE SEQUENCE [LARGE SCALE GENOMIC DNA]</scope>
    <source>
        <strain evidence="2 3">AR32</strain>
    </source>
</reference>
<name>A0A1H5S8E2_XYLRU</name>
<dbReference type="InterPro" id="IPR024311">
    <property type="entry name" value="Lipocalin-like"/>
</dbReference>
<feature type="domain" description="Lipocalin-like" evidence="1">
    <location>
        <begin position="13"/>
        <end position="154"/>
    </location>
</feature>
<organism evidence="2 3">
    <name type="scientific">Xylanibacter ruminicola</name>
    <name type="common">Prevotella ruminicola</name>
    <dbReference type="NCBI Taxonomy" id="839"/>
    <lineage>
        <taxon>Bacteria</taxon>
        <taxon>Pseudomonadati</taxon>
        <taxon>Bacteroidota</taxon>
        <taxon>Bacteroidia</taxon>
        <taxon>Bacteroidales</taxon>
        <taxon>Prevotellaceae</taxon>
        <taxon>Xylanibacter</taxon>
    </lineage>
</organism>
<evidence type="ECO:0000259" key="1">
    <source>
        <dbReference type="Pfam" id="PF16585"/>
    </source>
</evidence>
<evidence type="ECO:0000313" key="2">
    <source>
        <dbReference type="EMBL" id="SEF46879.1"/>
    </source>
</evidence>
<dbReference type="Pfam" id="PF16585">
    <property type="entry name" value="Lipocalin_8"/>
    <property type="match status" value="1"/>
</dbReference>
<sequence length="155" mass="17775">MKRFFIYIIGVALVLTACDVDGSDNGNLDGFWQMTSREDVFCGTMGKVDMRNSGITWSFQGSILELRDVKKVNQDIIASFERNGDVLKLNRFYFVDRDNGDRMIENTDTTVSAYLMPYGINNANGQLFQIEELTSSRMVLVSRDPYSGRMEFRKY</sequence>
<dbReference type="Gene3D" id="2.40.128.280">
    <property type="match status" value="1"/>
</dbReference>